<evidence type="ECO:0000313" key="3">
    <source>
        <dbReference type="EMBL" id="KAG0303856.1"/>
    </source>
</evidence>
<feature type="compositionally biased region" description="Polar residues" evidence="2">
    <location>
        <begin position="399"/>
        <end position="431"/>
    </location>
</feature>
<feature type="region of interest" description="Disordered" evidence="2">
    <location>
        <begin position="604"/>
        <end position="632"/>
    </location>
</feature>
<dbReference type="SMART" id="SM00320">
    <property type="entry name" value="WD40"/>
    <property type="match status" value="2"/>
</dbReference>
<dbReference type="SUPFAM" id="SSF50978">
    <property type="entry name" value="WD40 repeat-like"/>
    <property type="match status" value="1"/>
</dbReference>
<dbReference type="Gene3D" id="2.130.10.10">
    <property type="entry name" value="YVTN repeat-like/Quinoprotein amine dehydrogenase"/>
    <property type="match status" value="1"/>
</dbReference>
<dbReference type="GO" id="GO:0043015">
    <property type="term" value="F:gamma-tubulin binding"/>
    <property type="evidence" value="ECO:0007669"/>
    <property type="project" value="TreeGrafter"/>
</dbReference>
<dbReference type="GO" id="GO:0000278">
    <property type="term" value="P:mitotic cell cycle"/>
    <property type="evidence" value="ECO:0007669"/>
    <property type="project" value="TreeGrafter"/>
</dbReference>
<dbReference type="InterPro" id="IPR052818">
    <property type="entry name" value="NEDD1_Spindle_Assembly"/>
</dbReference>
<feature type="region of interest" description="Disordered" evidence="2">
    <location>
        <begin position="349"/>
        <end position="375"/>
    </location>
</feature>
<dbReference type="PANTHER" id="PTHR44414:SF1">
    <property type="entry name" value="PROTEIN NEDD1"/>
    <property type="match status" value="1"/>
</dbReference>
<dbReference type="OrthoDB" id="1602884at2759"/>
<comment type="caution">
    <text evidence="3">The sequence shown here is derived from an EMBL/GenBank/DDBJ whole genome shotgun (WGS) entry which is preliminary data.</text>
</comment>
<feature type="compositionally biased region" description="Polar residues" evidence="2">
    <location>
        <begin position="256"/>
        <end position="267"/>
    </location>
</feature>
<organism evidence="3 4">
    <name type="scientific">Linnemannia gamsii</name>
    <dbReference type="NCBI Taxonomy" id="64522"/>
    <lineage>
        <taxon>Eukaryota</taxon>
        <taxon>Fungi</taxon>
        <taxon>Fungi incertae sedis</taxon>
        <taxon>Mucoromycota</taxon>
        <taxon>Mortierellomycotina</taxon>
        <taxon>Mortierellomycetes</taxon>
        <taxon>Mortierellales</taxon>
        <taxon>Mortierellaceae</taxon>
        <taxon>Linnemannia</taxon>
    </lineage>
</organism>
<keyword evidence="4" id="KW-1185">Reference proteome</keyword>
<dbReference type="EMBL" id="JAAAIN010001361">
    <property type="protein sequence ID" value="KAG0303856.1"/>
    <property type="molecule type" value="Genomic_DNA"/>
</dbReference>
<dbReference type="GO" id="GO:0007020">
    <property type="term" value="P:microtubule nucleation"/>
    <property type="evidence" value="ECO:0007669"/>
    <property type="project" value="TreeGrafter"/>
</dbReference>
<accession>A0A9P6QYA3</accession>
<dbReference type="InterPro" id="IPR001680">
    <property type="entry name" value="WD40_rpt"/>
</dbReference>
<feature type="region of interest" description="Disordered" evidence="2">
    <location>
        <begin position="244"/>
        <end position="331"/>
    </location>
</feature>
<keyword evidence="1" id="KW-0175">Coiled coil</keyword>
<protein>
    <submittedName>
        <fullName evidence="3">Protein nedd1</fullName>
    </submittedName>
</protein>
<dbReference type="InterPro" id="IPR015943">
    <property type="entry name" value="WD40/YVTN_repeat-like_dom_sf"/>
</dbReference>
<dbReference type="GO" id="GO:0005814">
    <property type="term" value="C:centriole"/>
    <property type="evidence" value="ECO:0007669"/>
    <property type="project" value="TreeGrafter"/>
</dbReference>
<evidence type="ECO:0000256" key="1">
    <source>
        <dbReference type="SAM" id="Coils"/>
    </source>
</evidence>
<name>A0A9P6QYA3_9FUNG</name>
<feature type="compositionally biased region" description="Polar residues" evidence="2">
    <location>
        <begin position="281"/>
        <end position="306"/>
    </location>
</feature>
<evidence type="ECO:0000256" key="2">
    <source>
        <dbReference type="SAM" id="MobiDB-lite"/>
    </source>
</evidence>
<dbReference type="PANTHER" id="PTHR44414">
    <property type="entry name" value="PROTEIN NEDD1"/>
    <property type="match status" value="1"/>
</dbReference>
<gene>
    <name evidence="3" type="primary">NEDD1</name>
    <name evidence="3" type="ORF">BGZ97_001724</name>
</gene>
<feature type="region of interest" description="Disordered" evidence="2">
    <location>
        <begin position="393"/>
        <end position="499"/>
    </location>
</feature>
<feature type="coiled-coil region" evidence="1">
    <location>
        <begin position="705"/>
        <end position="732"/>
    </location>
</feature>
<feature type="compositionally biased region" description="Low complexity" evidence="2">
    <location>
        <begin position="442"/>
        <end position="458"/>
    </location>
</feature>
<feature type="compositionally biased region" description="Low complexity" evidence="2">
    <location>
        <begin position="483"/>
        <end position="494"/>
    </location>
</feature>
<reference evidence="3" key="1">
    <citation type="journal article" date="2020" name="Fungal Divers.">
        <title>Resolving the Mortierellaceae phylogeny through synthesis of multi-gene phylogenetics and phylogenomics.</title>
        <authorList>
            <person name="Vandepol N."/>
            <person name="Liber J."/>
            <person name="Desiro A."/>
            <person name="Na H."/>
            <person name="Kennedy M."/>
            <person name="Barry K."/>
            <person name="Grigoriev I.V."/>
            <person name="Miller A.N."/>
            <person name="O'Donnell K."/>
            <person name="Stajich J.E."/>
            <person name="Bonito G."/>
        </authorList>
    </citation>
    <scope>NUCLEOTIDE SEQUENCE</scope>
    <source>
        <strain evidence="3">NVP60</strain>
    </source>
</reference>
<proteinExistence type="predicted"/>
<dbReference type="GO" id="GO:0036064">
    <property type="term" value="C:ciliary basal body"/>
    <property type="evidence" value="ECO:0007669"/>
    <property type="project" value="TreeGrafter"/>
</dbReference>
<sequence>MLAVEAHDGRIFMHDDRGKFQEVLVNEPVLEESRAGNYRSAMSWAPKHQRLYFAHGQRIMTWDSATSRTVETFEMPSRVNALAMKTDDALLAIGQNSGALDVILSKLEYSMFSKSIVGGIGNDGVLRLWDTGSTGSTAVYHSFEQKHDVPINGMTFSPFNRFLICTVGLDKRYTLYDVDQKSVVKTMNVDHGLTSVTFKNDGFSMAFGTDQGKVLLYDLRTTNRPISVVDTNVNAPITSIHLQGRRSSSLRRHQTLNDSTLKRQNSAGAKPSLFSPGTLLGSVSTTPMARSHTLGDTPSTLVTKSTLARPPPLKTTAGSSIFKSNRDTQSAGVGGKGIMDLFTSRHATDKDAAAGQDRITTKVRRPTAPASITTGKSALSDALGSFQPSAPPLAGLDGITTTSSGFISMPTTPSRDNPQPTSGSYPNSRTVSPFAFQKRQSHSPSGESSTSSSSVNTPPGSPSARGISSEQNTNPLKHHHYSSADSLSKSPSRASRAKRRKSFGNLMASGGVASIAGTADLLSEEKMEVLRGQIVDRVRNVLLDQPTEPTVVKQSRHLSGGTSGGADRGCLASATAVVASAAPVTKPTTGAPIRDLWMQVGLGGGSGGSNHTSRSNGAFSKHATSAAGPSMGFPSIPSSSMLAMALDPPSEARTTPSSSFQSKVLESVIDGCLMEFRAGIRNDIQNMHLELLRQFQIQKIEIEGLLKQYTDTRELQEENQRLQEENQRLRMNY</sequence>
<dbReference type="AlphaFoldDB" id="A0A9P6QYA3"/>
<feature type="compositionally biased region" description="Polar residues" evidence="2">
    <location>
        <begin position="466"/>
        <end position="475"/>
    </location>
</feature>
<dbReference type="GO" id="GO:0005737">
    <property type="term" value="C:cytoplasm"/>
    <property type="evidence" value="ECO:0007669"/>
    <property type="project" value="TreeGrafter"/>
</dbReference>
<dbReference type="GO" id="GO:0000922">
    <property type="term" value="C:spindle pole"/>
    <property type="evidence" value="ECO:0007669"/>
    <property type="project" value="TreeGrafter"/>
</dbReference>
<evidence type="ECO:0000313" key="4">
    <source>
        <dbReference type="Proteomes" id="UP000823405"/>
    </source>
</evidence>
<dbReference type="InterPro" id="IPR036322">
    <property type="entry name" value="WD40_repeat_dom_sf"/>
</dbReference>
<dbReference type="Proteomes" id="UP000823405">
    <property type="component" value="Unassembled WGS sequence"/>
</dbReference>
<feature type="compositionally biased region" description="Polar residues" evidence="2">
    <location>
        <begin position="316"/>
        <end position="331"/>
    </location>
</feature>